<dbReference type="Gene3D" id="3.30.420.310">
    <property type="entry name" value="2-keto-3-deoxy-galactonokinase, C-terminal domain"/>
    <property type="match status" value="1"/>
</dbReference>
<dbReference type="Gene3D" id="3.30.420.300">
    <property type="entry name" value="2-keto-3-deoxy-galactonokinase, substrate binding domain"/>
    <property type="match status" value="1"/>
</dbReference>
<protein>
    <submittedName>
        <fullName evidence="1">2-keto-3-deoxy-galactonokinase</fullName>
    </submittedName>
</protein>
<gene>
    <name evidence="1" type="ORF">GS660_10320</name>
</gene>
<reference evidence="1 2" key="1">
    <citation type="submission" date="2020-01" db="EMBL/GenBank/DDBJ databases">
        <title>Frigidibacter albus SP32T (=CGMCC 1.13995T).</title>
        <authorList>
            <person name="Liao X."/>
        </authorList>
    </citation>
    <scope>NUCLEOTIDE SEQUENCE [LARGE SCALE GENOMIC DNA]</scope>
    <source>
        <strain evidence="1 2">SP32</strain>
    </source>
</reference>
<dbReference type="Pfam" id="PF05035">
    <property type="entry name" value="DGOK"/>
    <property type="match status" value="1"/>
</dbReference>
<organism evidence="1 2">
    <name type="scientific">Frigidibacter albus</name>
    <dbReference type="NCBI Taxonomy" id="1465486"/>
    <lineage>
        <taxon>Bacteria</taxon>
        <taxon>Pseudomonadati</taxon>
        <taxon>Pseudomonadota</taxon>
        <taxon>Alphaproteobacteria</taxon>
        <taxon>Rhodobacterales</taxon>
        <taxon>Paracoccaceae</taxon>
        <taxon>Frigidibacter</taxon>
    </lineage>
</organism>
<dbReference type="InterPro" id="IPR007729">
    <property type="entry name" value="DGOK"/>
</dbReference>
<dbReference type="GO" id="GO:0008671">
    <property type="term" value="F:2-dehydro-3-deoxygalactonokinase activity"/>
    <property type="evidence" value="ECO:0007669"/>
    <property type="project" value="InterPro"/>
</dbReference>
<dbReference type="InterPro" id="IPR042257">
    <property type="entry name" value="DGOK_C"/>
</dbReference>
<proteinExistence type="predicted"/>
<dbReference type="OrthoDB" id="256574at2"/>
<sequence length="298" mass="31142">MTADWIAVDWGTSQLRVWGMAGGRVLAAASSDDGMGRLTPEGFQPALLRLIEPWLTEGRQMPVIACGMVGARQGWAEAPYRPVPCAPVAPGLLMPVAADPRLAVRFVPGLSQRKPAADVMRGEETQIAGVLATLPNFDGIICLPGTHTKWAHLSAGEVVSFQTFLTGEMFALLAGQSVLRHSVGASGWDDAAFAEAVADALTSPARVSARLFGLRAEALLAELAPEIARARLSGLLIGAELAAARPYWLGQRVVIVAADGIAHAYAAALAAQGVQAELLPAEQMTLAGLTLAQAGDRP</sequence>
<dbReference type="GO" id="GO:0034194">
    <property type="term" value="P:D-galactonate catabolic process"/>
    <property type="evidence" value="ECO:0007669"/>
    <property type="project" value="InterPro"/>
</dbReference>
<keyword evidence="2" id="KW-1185">Reference proteome</keyword>
<dbReference type="EMBL" id="WWNR01000005">
    <property type="protein sequence ID" value="MZQ89486.1"/>
    <property type="molecule type" value="Genomic_DNA"/>
</dbReference>
<accession>A0A6L8VIE3</accession>
<dbReference type="Proteomes" id="UP000477083">
    <property type="component" value="Unassembled WGS sequence"/>
</dbReference>
<comment type="caution">
    <text evidence="1">The sequence shown here is derived from an EMBL/GenBank/DDBJ whole genome shotgun (WGS) entry which is preliminary data.</text>
</comment>
<dbReference type="InterPro" id="IPR042258">
    <property type="entry name" value="DGOK_N"/>
</dbReference>
<name>A0A6L8VIE3_9RHOB</name>
<keyword evidence="1" id="KW-0808">Transferase</keyword>
<evidence type="ECO:0000313" key="1">
    <source>
        <dbReference type="EMBL" id="MZQ89486.1"/>
    </source>
</evidence>
<dbReference type="AlphaFoldDB" id="A0A6L8VIE3"/>
<dbReference type="RefSeq" id="WP_161656892.1">
    <property type="nucleotide sequence ID" value="NZ_BMGW01000005.1"/>
</dbReference>
<evidence type="ECO:0000313" key="2">
    <source>
        <dbReference type="Proteomes" id="UP000477083"/>
    </source>
</evidence>
<keyword evidence="1" id="KW-0418">Kinase</keyword>